<reference evidence="1" key="1">
    <citation type="journal article" date="2020" name="Stud. Mycol.">
        <title>101 Dothideomycetes genomes: a test case for predicting lifestyles and emergence of pathogens.</title>
        <authorList>
            <person name="Haridas S."/>
            <person name="Albert R."/>
            <person name="Binder M."/>
            <person name="Bloem J."/>
            <person name="Labutti K."/>
            <person name="Salamov A."/>
            <person name="Andreopoulos B."/>
            <person name="Baker S."/>
            <person name="Barry K."/>
            <person name="Bills G."/>
            <person name="Bluhm B."/>
            <person name="Cannon C."/>
            <person name="Castanera R."/>
            <person name="Culley D."/>
            <person name="Daum C."/>
            <person name="Ezra D."/>
            <person name="Gonzalez J."/>
            <person name="Henrissat B."/>
            <person name="Kuo A."/>
            <person name="Liang C."/>
            <person name="Lipzen A."/>
            <person name="Lutzoni F."/>
            <person name="Magnuson J."/>
            <person name="Mondo S."/>
            <person name="Nolan M."/>
            <person name="Ohm R."/>
            <person name="Pangilinan J."/>
            <person name="Park H.-J."/>
            <person name="Ramirez L."/>
            <person name="Alfaro M."/>
            <person name="Sun H."/>
            <person name="Tritt A."/>
            <person name="Yoshinaga Y."/>
            <person name="Zwiers L.-H."/>
            <person name="Turgeon B."/>
            <person name="Goodwin S."/>
            <person name="Spatafora J."/>
            <person name="Crous P."/>
            <person name="Grigoriev I."/>
        </authorList>
    </citation>
    <scope>NUCLEOTIDE SEQUENCE</scope>
    <source>
        <strain evidence="1">CBS 107.79</strain>
    </source>
</reference>
<gene>
    <name evidence="1" type="ORF">BU23DRAFT_598839</name>
</gene>
<keyword evidence="2" id="KW-1185">Reference proteome</keyword>
<sequence length="131" mass="14942">MPPQRTSGRPNDSRNLTEAQKGAIVALRKLSNTEYAYIAGAMGLSISTLQKVFKKVEKAFPLELNLSTYNIKELTRYVLQEVGITVSRPTLVKIAHEHRDHDHTYAIIRGVRPKKPELNDDNIRNRERYVA</sequence>
<dbReference type="EMBL" id="ML976679">
    <property type="protein sequence ID" value="KAF1973714.1"/>
    <property type="molecule type" value="Genomic_DNA"/>
</dbReference>
<protein>
    <submittedName>
        <fullName evidence="1">Uncharacterized protein</fullName>
    </submittedName>
</protein>
<proteinExistence type="predicted"/>
<dbReference type="OrthoDB" id="3810816at2759"/>
<organism evidence="1 2">
    <name type="scientific">Bimuria novae-zelandiae CBS 107.79</name>
    <dbReference type="NCBI Taxonomy" id="1447943"/>
    <lineage>
        <taxon>Eukaryota</taxon>
        <taxon>Fungi</taxon>
        <taxon>Dikarya</taxon>
        <taxon>Ascomycota</taxon>
        <taxon>Pezizomycotina</taxon>
        <taxon>Dothideomycetes</taxon>
        <taxon>Pleosporomycetidae</taxon>
        <taxon>Pleosporales</taxon>
        <taxon>Massarineae</taxon>
        <taxon>Didymosphaeriaceae</taxon>
        <taxon>Bimuria</taxon>
    </lineage>
</organism>
<evidence type="ECO:0000313" key="1">
    <source>
        <dbReference type="EMBL" id="KAF1973714.1"/>
    </source>
</evidence>
<name>A0A6A5V9A4_9PLEO</name>
<evidence type="ECO:0000313" key="2">
    <source>
        <dbReference type="Proteomes" id="UP000800036"/>
    </source>
</evidence>
<dbReference type="AlphaFoldDB" id="A0A6A5V9A4"/>
<accession>A0A6A5V9A4</accession>
<dbReference type="Proteomes" id="UP000800036">
    <property type="component" value="Unassembled WGS sequence"/>
</dbReference>